<dbReference type="HOGENOM" id="CLU_2920139_0_0_0"/>
<reference evidence="2" key="1">
    <citation type="submission" date="2009-09" db="EMBL/GenBank/DDBJ databases">
        <title>The complete chromosome of Sebaldella termitidis ATCC 33386.</title>
        <authorList>
            <consortium name="US DOE Joint Genome Institute (JGI-PGF)"/>
            <person name="Lucas S."/>
            <person name="Copeland A."/>
            <person name="Lapidus A."/>
            <person name="Glavina del Rio T."/>
            <person name="Dalin E."/>
            <person name="Tice H."/>
            <person name="Bruce D."/>
            <person name="Goodwin L."/>
            <person name="Pitluck S."/>
            <person name="Kyrpides N."/>
            <person name="Mavromatis K."/>
            <person name="Ivanova N."/>
            <person name="Mikhailova N."/>
            <person name="Sims D."/>
            <person name="Meincke L."/>
            <person name="Brettin T."/>
            <person name="Detter J.C."/>
            <person name="Han C."/>
            <person name="Larimer F."/>
            <person name="Land M."/>
            <person name="Hauser L."/>
            <person name="Markowitz V."/>
            <person name="Cheng J.F."/>
            <person name="Hugenholtz P."/>
            <person name="Woyke T."/>
            <person name="Wu D."/>
            <person name="Eisen J.A."/>
        </authorList>
    </citation>
    <scope>NUCLEOTIDE SEQUENCE [LARGE SCALE GENOMIC DNA]</scope>
    <source>
        <strain evidence="2">ATCC 33386 / NCTC 11300</strain>
    </source>
</reference>
<dbReference type="RefSeq" id="WP_012859677.1">
    <property type="nucleotide sequence ID" value="NC_013517.1"/>
</dbReference>
<keyword evidence="2" id="KW-1185">Reference proteome</keyword>
<name>D1AKR2_SEBTE</name>
<dbReference type="KEGG" id="str:Sterm_0193"/>
<evidence type="ECO:0000313" key="1">
    <source>
        <dbReference type="EMBL" id="ACZ07078.1"/>
    </source>
</evidence>
<dbReference type="Pfam" id="PF16277">
    <property type="entry name" value="DUF4926"/>
    <property type="match status" value="1"/>
</dbReference>
<accession>D1AKR2</accession>
<reference evidence="1 2" key="2">
    <citation type="journal article" date="2010" name="Stand. Genomic Sci.">
        <title>Complete genome sequence of Sebaldella termitidis type strain (NCTC 11300).</title>
        <authorList>
            <person name="Harmon-Smith M."/>
            <person name="Celia L."/>
            <person name="Chertkov O."/>
            <person name="Lapidus A."/>
            <person name="Copeland A."/>
            <person name="Glavina Del Rio T."/>
            <person name="Nolan M."/>
            <person name="Lucas S."/>
            <person name="Tice H."/>
            <person name="Cheng J.F."/>
            <person name="Han C."/>
            <person name="Detter J.C."/>
            <person name="Bruce D."/>
            <person name="Goodwin L."/>
            <person name="Pitluck S."/>
            <person name="Pati A."/>
            <person name="Liolios K."/>
            <person name="Ivanova N."/>
            <person name="Mavromatis K."/>
            <person name="Mikhailova N."/>
            <person name="Chen A."/>
            <person name="Palaniappan K."/>
            <person name="Land M."/>
            <person name="Hauser L."/>
            <person name="Chang Y.J."/>
            <person name="Jeffries C.D."/>
            <person name="Brettin T."/>
            <person name="Goker M."/>
            <person name="Beck B."/>
            <person name="Bristow J."/>
            <person name="Eisen J.A."/>
            <person name="Markowitz V."/>
            <person name="Hugenholtz P."/>
            <person name="Kyrpides N.C."/>
            <person name="Klenk H.P."/>
            <person name="Chen F."/>
        </authorList>
    </citation>
    <scope>NUCLEOTIDE SEQUENCE [LARGE SCALE GENOMIC DNA]</scope>
    <source>
        <strain evidence="2">ATCC 33386 / NCTC 11300</strain>
    </source>
</reference>
<dbReference type="STRING" id="526218.Sterm_0193"/>
<evidence type="ECO:0000313" key="2">
    <source>
        <dbReference type="Proteomes" id="UP000000845"/>
    </source>
</evidence>
<gene>
    <name evidence="1" type="ordered locus">Sterm_0193</name>
</gene>
<dbReference type="EMBL" id="CP001739">
    <property type="protein sequence ID" value="ACZ07078.1"/>
    <property type="molecule type" value="Genomic_DNA"/>
</dbReference>
<dbReference type="InterPro" id="IPR032568">
    <property type="entry name" value="DUF4926"/>
</dbReference>
<proteinExistence type="predicted"/>
<protein>
    <recommendedName>
        <fullName evidence="3">DUF4926 domain-containing protein</fullName>
    </recommendedName>
</protein>
<dbReference type="AlphaFoldDB" id="D1AKR2"/>
<dbReference type="Proteomes" id="UP000000845">
    <property type="component" value="Chromosome"/>
</dbReference>
<organism evidence="1 2">
    <name type="scientific">Sebaldella termitidis (strain ATCC 33386 / NCTC 11300)</name>
    <dbReference type="NCBI Taxonomy" id="526218"/>
    <lineage>
        <taxon>Bacteria</taxon>
        <taxon>Fusobacteriati</taxon>
        <taxon>Fusobacteriota</taxon>
        <taxon>Fusobacteriia</taxon>
        <taxon>Fusobacteriales</taxon>
        <taxon>Leptotrichiaceae</taxon>
        <taxon>Sebaldella</taxon>
    </lineage>
</organism>
<sequence>METGNKVRYTGEDNEVTMLKKNDTGTILLSHGDGYFEVEFLDEEGIVKVLETLSEEVLEKI</sequence>
<evidence type="ECO:0008006" key="3">
    <source>
        <dbReference type="Google" id="ProtNLM"/>
    </source>
</evidence>